<accession>A0A9D5JVA0</accession>
<evidence type="ECO:0000313" key="2">
    <source>
        <dbReference type="Proteomes" id="UP000649604"/>
    </source>
</evidence>
<evidence type="ECO:0000313" key="1">
    <source>
        <dbReference type="EMBL" id="MBD3324769.1"/>
    </source>
</evidence>
<dbReference type="SUPFAM" id="SSF52540">
    <property type="entry name" value="P-loop containing nucleoside triphosphate hydrolases"/>
    <property type="match status" value="1"/>
</dbReference>
<reference evidence="1" key="1">
    <citation type="submission" date="2019-11" db="EMBL/GenBank/DDBJ databases">
        <title>Microbial mats filling the niche in hypersaline microbial mats.</title>
        <authorList>
            <person name="Wong H.L."/>
            <person name="Macleod F.I."/>
            <person name="White R.A. III"/>
            <person name="Burns B.P."/>
        </authorList>
    </citation>
    <scope>NUCLEOTIDE SEQUENCE</scope>
    <source>
        <strain evidence="1">Rbin_158</strain>
    </source>
</reference>
<dbReference type="AlphaFoldDB" id="A0A9D5JVA0"/>
<dbReference type="EMBL" id="WJJP01000292">
    <property type="protein sequence ID" value="MBD3324769.1"/>
    <property type="molecule type" value="Genomic_DNA"/>
</dbReference>
<name>A0A9D5JVA0_9BACT</name>
<evidence type="ECO:0008006" key="3">
    <source>
        <dbReference type="Google" id="ProtNLM"/>
    </source>
</evidence>
<dbReference type="Proteomes" id="UP000649604">
    <property type="component" value="Unassembled WGS sequence"/>
</dbReference>
<dbReference type="InterPro" id="IPR027417">
    <property type="entry name" value="P-loop_NTPase"/>
</dbReference>
<sequence length="230" mass="27258">MARLCYEAGADMGNPDQFYRPDKWNPDGYFEQPDIHAVNMPLINGMWWKFAYFWLPSTSTILKRAQKMADQIRQTASRYQGKVVKETRFCLTLPAWLKYGTQVSAILVCLRDPIQVARSLQKRNYITRAYALKLWYLHNMRLLENAAGIPLWFVYYNNLLHERLFLPEMHGALQMIGYDGSDEELQRLRSTCVKPQMNHHPERREKYPREIALLWSDLLERHQKQYTTPA</sequence>
<gene>
    <name evidence="1" type="ORF">GF339_09300</name>
</gene>
<organism evidence="1 2">
    <name type="scientific">candidate division KSB3 bacterium</name>
    <dbReference type="NCBI Taxonomy" id="2044937"/>
    <lineage>
        <taxon>Bacteria</taxon>
        <taxon>candidate division KSB3</taxon>
    </lineage>
</organism>
<proteinExistence type="predicted"/>
<comment type="caution">
    <text evidence="1">The sequence shown here is derived from an EMBL/GenBank/DDBJ whole genome shotgun (WGS) entry which is preliminary data.</text>
</comment>
<protein>
    <recommendedName>
        <fullName evidence="3">Sulfotransferase family protein</fullName>
    </recommendedName>
</protein>
<dbReference type="Gene3D" id="3.40.50.300">
    <property type="entry name" value="P-loop containing nucleotide triphosphate hydrolases"/>
    <property type="match status" value="1"/>
</dbReference>